<sequence>MNARHVKAGGPQEVKKKEEEGLITLMKERAVVRCRETQKDYYDCVKDRTISIVWACRDQANAMNECLHQHTTDEVLEDLKYRWVKAGKPSFADRAKMPKF</sequence>
<dbReference type="AlphaFoldDB" id="A0A7S0GMC8"/>
<name>A0A7S0GMC8_MICPS</name>
<comment type="similarity">
    <text evidence="1 3">Belongs to the CMC family.</text>
</comment>
<dbReference type="PANTHER" id="PTHR22977">
    <property type="entry name" value="COX ASSEMBLY MITOCHONDRIAL PROTEIN"/>
    <property type="match status" value="1"/>
</dbReference>
<gene>
    <name evidence="4" type="ORF">MSP1401_LOCUS136</name>
</gene>
<accession>A0A7S0GMC8</accession>
<reference evidence="4" key="1">
    <citation type="submission" date="2021-01" db="EMBL/GenBank/DDBJ databases">
        <authorList>
            <person name="Corre E."/>
            <person name="Pelletier E."/>
            <person name="Niang G."/>
            <person name="Scheremetjew M."/>
            <person name="Finn R."/>
            <person name="Kale V."/>
            <person name="Holt S."/>
            <person name="Cochrane G."/>
            <person name="Meng A."/>
            <person name="Brown T."/>
            <person name="Cohen L."/>
        </authorList>
    </citation>
    <scope>NUCLEOTIDE SEQUENCE</scope>
    <source>
        <strain evidence="4">CCAC1681</strain>
    </source>
</reference>
<evidence type="ECO:0000313" key="4">
    <source>
        <dbReference type="EMBL" id="CAD8428927.1"/>
    </source>
</evidence>
<evidence type="ECO:0000256" key="2">
    <source>
        <dbReference type="ARBA" id="ARBA00023157"/>
    </source>
</evidence>
<dbReference type="Pfam" id="PF08583">
    <property type="entry name" value="Cmc1"/>
    <property type="match status" value="1"/>
</dbReference>
<protein>
    <recommendedName>
        <fullName evidence="3">COX assembly mitochondrial protein</fullName>
    </recommendedName>
</protein>
<keyword evidence="2" id="KW-1015">Disulfide bond</keyword>
<keyword evidence="3" id="KW-0496">Mitochondrion</keyword>
<comment type="subcellular location">
    <subcellularLocation>
        <location evidence="3">Mitochondrion</location>
    </subcellularLocation>
</comment>
<dbReference type="PANTHER" id="PTHR22977:SF5">
    <property type="entry name" value="COX ASSEMBLY MITOCHONDRIAL PROTEIN HOMOLOG"/>
    <property type="match status" value="1"/>
</dbReference>
<proteinExistence type="inferred from homology"/>
<organism evidence="4">
    <name type="scientific">Micromonas pusilla</name>
    <name type="common">Picoplanktonic green alga</name>
    <name type="synonym">Chromulina pusilla</name>
    <dbReference type="NCBI Taxonomy" id="38833"/>
    <lineage>
        <taxon>Eukaryota</taxon>
        <taxon>Viridiplantae</taxon>
        <taxon>Chlorophyta</taxon>
        <taxon>Mamiellophyceae</taxon>
        <taxon>Mamiellales</taxon>
        <taxon>Mamiellaceae</taxon>
        <taxon>Micromonas</taxon>
    </lineage>
</organism>
<dbReference type="GO" id="GO:0005739">
    <property type="term" value="C:mitochondrion"/>
    <property type="evidence" value="ECO:0007669"/>
    <property type="project" value="UniProtKB-SubCell"/>
</dbReference>
<evidence type="ECO:0000256" key="1">
    <source>
        <dbReference type="ARBA" id="ARBA00007347"/>
    </source>
</evidence>
<dbReference type="EMBL" id="HBEN01000156">
    <property type="protein sequence ID" value="CAD8428927.1"/>
    <property type="molecule type" value="Transcribed_RNA"/>
</dbReference>
<evidence type="ECO:0000256" key="3">
    <source>
        <dbReference type="RuleBase" id="RU364104"/>
    </source>
</evidence>
<dbReference type="InterPro" id="IPR013892">
    <property type="entry name" value="Cyt_c_biogenesis_Cmc1-like"/>
</dbReference>